<dbReference type="Gene3D" id="3.40.190.150">
    <property type="entry name" value="Bordetella uptake gene, domain 1"/>
    <property type="match status" value="1"/>
</dbReference>
<dbReference type="InterPro" id="IPR006311">
    <property type="entry name" value="TAT_signal"/>
</dbReference>
<dbReference type="Gene3D" id="3.40.190.10">
    <property type="entry name" value="Periplasmic binding protein-like II"/>
    <property type="match status" value="1"/>
</dbReference>
<protein>
    <recommendedName>
        <fullName evidence="4">Tripartite tricarboxylate transporter substrate binding protein</fullName>
    </recommendedName>
</protein>
<evidence type="ECO:0008006" key="4">
    <source>
        <dbReference type="Google" id="ProtNLM"/>
    </source>
</evidence>
<dbReference type="AlphaFoldDB" id="A0A917QJ51"/>
<dbReference type="EMBL" id="BMMF01000017">
    <property type="protein sequence ID" value="GGK53698.1"/>
    <property type="molecule type" value="Genomic_DNA"/>
</dbReference>
<dbReference type="InterPro" id="IPR042100">
    <property type="entry name" value="Bug_dom1"/>
</dbReference>
<keyword evidence="3" id="KW-1185">Reference proteome</keyword>
<sequence length="342" mass="36124">MLFDSFAAATGRLTGGSLTRRALVGAAALGLAALAAPSAALAWPDEPISIVVPFNAGGSADRMARGLAEHMSPRLGVPITVENRAGGAGALGATYFQQQAADGNTLLLMQATPYLSSAILVSGAPVEWDDFSLLNAQWNDYAIVAVHQDSPYETLDQLVEAMREPGAVSSGIIFGNGGHIQTYILMDAFDIPTDNVRFVTYDGGAPLRAALAGNQVDFEIIAAEAAASIRDRIRVLAVVNTSDPGEHDAPLLNEALGEMGVEPVALIGGNITGLIAHSALKEEHPDRWQILVDAYRETVESEEFQAWAREAKIGADWVGPEESQALVDDAYAALVPHAEKLR</sequence>
<name>A0A917QJ51_9HYPH</name>
<comment type="caution">
    <text evidence="2">The sequence shown here is derived from an EMBL/GenBank/DDBJ whole genome shotgun (WGS) entry which is preliminary data.</text>
</comment>
<dbReference type="Proteomes" id="UP000600449">
    <property type="component" value="Unassembled WGS sequence"/>
</dbReference>
<dbReference type="PIRSF" id="PIRSF017082">
    <property type="entry name" value="YflP"/>
    <property type="match status" value="1"/>
</dbReference>
<evidence type="ECO:0000313" key="2">
    <source>
        <dbReference type="EMBL" id="GGK53698.1"/>
    </source>
</evidence>
<gene>
    <name evidence="2" type="ORF">GCM10011322_45600</name>
</gene>
<dbReference type="PANTHER" id="PTHR42928">
    <property type="entry name" value="TRICARBOXYLATE-BINDING PROTEIN"/>
    <property type="match status" value="1"/>
</dbReference>
<dbReference type="InterPro" id="IPR005064">
    <property type="entry name" value="BUG"/>
</dbReference>
<evidence type="ECO:0000256" key="1">
    <source>
        <dbReference type="ARBA" id="ARBA00006987"/>
    </source>
</evidence>
<dbReference type="PROSITE" id="PS51318">
    <property type="entry name" value="TAT"/>
    <property type="match status" value="1"/>
</dbReference>
<proteinExistence type="inferred from homology"/>
<reference evidence="2 3" key="1">
    <citation type="journal article" date="2014" name="Int. J. Syst. Evol. Microbiol.">
        <title>Complete genome sequence of Corynebacterium casei LMG S-19264T (=DSM 44701T), isolated from a smear-ripened cheese.</title>
        <authorList>
            <consortium name="US DOE Joint Genome Institute (JGI-PGF)"/>
            <person name="Walter F."/>
            <person name="Albersmeier A."/>
            <person name="Kalinowski J."/>
            <person name="Ruckert C."/>
        </authorList>
    </citation>
    <scope>NUCLEOTIDE SEQUENCE [LARGE SCALE GENOMIC DNA]</scope>
    <source>
        <strain evidence="2 3">CGMCC 1.9161</strain>
    </source>
</reference>
<dbReference type="Pfam" id="PF03401">
    <property type="entry name" value="TctC"/>
    <property type="match status" value="1"/>
</dbReference>
<evidence type="ECO:0000313" key="3">
    <source>
        <dbReference type="Proteomes" id="UP000600449"/>
    </source>
</evidence>
<dbReference type="RefSeq" id="WP_188915583.1">
    <property type="nucleotide sequence ID" value="NZ_BMMF01000017.1"/>
</dbReference>
<organism evidence="2 3">
    <name type="scientific">Salinarimonas ramus</name>
    <dbReference type="NCBI Taxonomy" id="690164"/>
    <lineage>
        <taxon>Bacteria</taxon>
        <taxon>Pseudomonadati</taxon>
        <taxon>Pseudomonadota</taxon>
        <taxon>Alphaproteobacteria</taxon>
        <taxon>Hyphomicrobiales</taxon>
        <taxon>Salinarimonadaceae</taxon>
        <taxon>Salinarimonas</taxon>
    </lineage>
</organism>
<accession>A0A917QJ51</accession>
<comment type="similarity">
    <text evidence="1">Belongs to the UPF0065 (bug) family.</text>
</comment>
<dbReference type="SUPFAM" id="SSF53850">
    <property type="entry name" value="Periplasmic binding protein-like II"/>
    <property type="match status" value="1"/>
</dbReference>
<dbReference type="PANTHER" id="PTHR42928:SF5">
    <property type="entry name" value="BLR1237 PROTEIN"/>
    <property type="match status" value="1"/>
</dbReference>